<dbReference type="InterPro" id="IPR001647">
    <property type="entry name" value="HTH_TetR"/>
</dbReference>
<evidence type="ECO:0000256" key="2">
    <source>
        <dbReference type="ARBA" id="ARBA00023125"/>
    </source>
</evidence>
<feature type="DNA-binding region" description="H-T-H motif" evidence="4">
    <location>
        <begin position="32"/>
        <end position="51"/>
    </location>
</feature>
<dbReference type="InterPro" id="IPR036271">
    <property type="entry name" value="Tet_transcr_reg_TetR-rel_C_sf"/>
</dbReference>
<dbReference type="SUPFAM" id="SSF46689">
    <property type="entry name" value="Homeodomain-like"/>
    <property type="match status" value="1"/>
</dbReference>
<evidence type="ECO:0000256" key="1">
    <source>
        <dbReference type="ARBA" id="ARBA00023015"/>
    </source>
</evidence>
<dbReference type="InterPro" id="IPR004111">
    <property type="entry name" value="Repressor_TetR_C"/>
</dbReference>
<dbReference type="Pfam" id="PF00440">
    <property type="entry name" value="TetR_N"/>
    <property type="match status" value="1"/>
</dbReference>
<feature type="domain" description="HTH tetR-type" evidence="5">
    <location>
        <begin position="9"/>
        <end position="69"/>
    </location>
</feature>
<name>A0A0H3ZNW7_9VIBR</name>
<protein>
    <submittedName>
        <fullName evidence="6">Transcriptional regulator, TetR family</fullName>
    </submittedName>
</protein>
<dbReference type="EMBL" id="KP795468">
    <property type="protein sequence ID" value="AKN36112.1"/>
    <property type="molecule type" value="Genomic_DNA"/>
</dbReference>
<dbReference type="GO" id="GO:0045892">
    <property type="term" value="P:negative regulation of DNA-templated transcription"/>
    <property type="evidence" value="ECO:0007669"/>
    <property type="project" value="InterPro"/>
</dbReference>
<dbReference type="SUPFAM" id="SSF48498">
    <property type="entry name" value="Tetracyclin repressor-like, C-terminal domain"/>
    <property type="match status" value="1"/>
</dbReference>
<dbReference type="InterPro" id="IPR009057">
    <property type="entry name" value="Homeodomain-like_sf"/>
</dbReference>
<keyword evidence="3" id="KW-0804">Transcription</keyword>
<dbReference type="GO" id="GO:0003677">
    <property type="term" value="F:DNA binding"/>
    <property type="evidence" value="ECO:0007669"/>
    <property type="project" value="UniProtKB-UniRule"/>
</dbReference>
<evidence type="ECO:0000256" key="3">
    <source>
        <dbReference type="ARBA" id="ARBA00023163"/>
    </source>
</evidence>
<dbReference type="Gene3D" id="1.10.357.10">
    <property type="entry name" value="Tetracycline Repressor, domain 2"/>
    <property type="match status" value="1"/>
</dbReference>
<evidence type="ECO:0000259" key="5">
    <source>
        <dbReference type="PROSITE" id="PS50977"/>
    </source>
</evidence>
<evidence type="ECO:0000313" key="6">
    <source>
        <dbReference type="EMBL" id="AKN36112.1"/>
    </source>
</evidence>
<keyword evidence="1" id="KW-0805">Transcription regulation</keyword>
<sequence length="216" mass="24497">MKKANSKKPLSRKRILQVAVKYANNSGIESLNMRKLASFLDTGPMSIYHYFSNKDDLLDAMVDWVAAKISKPTEGDSWREAITRISISAHQVLMKHEWVNSIWSTRKLGPYKLALQESILRTLRKGGFSVPLACDAYHAIVVHIEGFTLHAVGFPVKPHEAQYVASAFIDSVEDPESIPYFIEHVQYHIDKKDCSDQFEVTLNMLLDGFEARLNNS</sequence>
<dbReference type="PROSITE" id="PS50977">
    <property type="entry name" value="HTH_TETR_2"/>
    <property type="match status" value="1"/>
</dbReference>
<keyword evidence="2 4" id="KW-0238">DNA-binding</keyword>
<dbReference type="AlphaFoldDB" id="A0A0H3ZNW7"/>
<dbReference type="Pfam" id="PF02909">
    <property type="entry name" value="TetR_C_1"/>
    <property type="match status" value="1"/>
</dbReference>
<reference evidence="6" key="1">
    <citation type="journal article" date="2015" name="MBio">
        <title>Eco-Evolutionary Dynamics of Episomes among Ecologically Cohesive Bacterial Populations.</title>
        <authorList>
            <person name="Xue H."/>
            <person name="Cordero O.X."/>
            <person name="Camas F.M."/>
            <person name="Trimble W."/>
            <person name="Meyer F."/>
            <person name="Guglielmini J."/>
            <person name="Rocha E.P."/>
            <person name="Polz M.F."/>
        </authorList>
    </citation>
    <scope>NUCLEOTIDE SEQUENCE</scope>
    <source>
        <strain evidence="6">1F_279</strain>
    </source>
</reference>
<dbReference type="Gene3D" id="1.10.10.60">
    <property type="entry name" value="Homeodomain-like"/>
    <property type="match status" value="1"/>
</dbReference>
<evidence type="ECO:0000256" key="4">
    <source>
        <dbReference type="PROSITE-ProRule" id="PRU00335"/>
    </source>
</evidence>
<proteinExistence type="predicted"/>
<organism evidence="6">
    <name type="scientific">Vibrio tasmaniensis</name>
    <dbReference type="NCBI Taxonomy" id="212663"/>
    <lineage>
        <taxon>Bacteria</taxon>
        <taxon>Pseudomonadati</taxon>
        <taxon>Pseudomonadota</taxon>
        <taxon>Gammaproteobacteria</taxon>
        <taxon>Vibrionales</taxon>
        <taxon>Vibrionaceae</taxon>
        <taxon>Vibrio</taxon>
    </lineage>
</organism>
<accession>A0A0H3ZNW7</accession>